<dbReference type="EMBL" id="JAGHKO010000004">
    <property type="protein sequence ID" value="MBO9201894.1"/>
    <property type="molecule type" value="Genomic_DNA"/>
</dbReference>
<accession>A0ABS3YVN5</accession>
<dbReference type="PROSITE" id="PS51257">
    <property type="entry name" value="PROKAR_LIPOPROTEIN"/>
    <property type="match status" value="1"/>
</dbReference>
<organism evidence="1 2">
    <name type="scientific">Niastella soli</name>
    <dbReference type="NCBI Taxonomy" id="2821487"/>
    <lineage>
        <taxon>Bacteria</taxon>
        <taxon>Pseudomonadati</taxon>
        <taxon>Bacteroidota</taxon>
        <taxon>Chitinophagia</taxon>
        <taxon>Chitinophagales</taxon>
        <taxon>Chitinophagaceae</taxon>
        <taxon>Niastella</taxon>
    </lineage>
</organism>
<evidence type="ECO:0000313" key="2">
    <source>
        <dbReference type="Proteomes" id="UP000677244"/>
    </source>
</evidence>
<gene>
    <name evidence="1" type="ORF">J7I42_16540</name>
</gene>
<reference evidence="1 2" key="1">
    <citation type="submission" date="2021-03" db="EMBL/GenBank/DDBJ databases">
        <title>Assistant Professor.</title>
        <authorList>
            <person name="Huq M.A."/>
        </authorList>
    </citation>
    <scope>NUCLEOTIDE SEQUENCE [LARGE SCALE GENOMIC DNA]</scope>
    <source>
        <strain evidence="1 2">MAH-29</strain>
    </source>
</reference>
<evidence type="ECO:0000313" key="1">
    <source>
        <dbReference type="EMBL" id="MBO9201894.1"/>
    </source>
</evidence>
<evidence type="ECO:0008006" key="3">
    <source>
        <dbReference type="Google" id="ProtNLM"/>
    </source>
</evidence>
<proteinExistence type="predicted"/>
<protein>
    <recommendedName>
        <fullName evidence="3">Lipoprotein</fullName>
    </recommendedName>
</protein>
<sequence>MKTTHFPVLLVLLAACNSQPKETEKETEKQAEAPAVAKADSAVSCYQYATAADTITLKLVRTGENVTGTLVYLLKEKDSNKGTIQGTLKGDLLVADYTFMAEGSQSIRQVAFKQTGNTFIEGYGDIVEENGKQHFKNVDSLDFSSTLKLQETACKP</sequence>
<dbReference type="Proteomes" id="UP000677244">
    <property type="component" value="Unassembled WGS sequence"/>
</dbReference>
<name>A0ABS3YVN5_9BACT</name>
<dbReference type="RefSeq" id="WP_209139951.1">
    <property type="nucleotide sequence ID" value="NZ_JAGHKO010000004.1"/>
</dbReference>
<keyword evidence="2" id="KW-1185">Reference proteome</keyword>
<comment type="caution">
    <text evidence="1">The sequence shown here is derived from an EMBL/GenBank/DDBJ whole genome shotgun (WGS) entry which is preliminary data.</text>
</comment>